<feature type="domain" description="UPF0033" evidence="2">
    <location>
        <begin position="5"/>
        <end position="29"/>
    </location>
</feature>
<keyword evidence="3" id="KW-0808">Transferase</keyword>
<evidence type="ECO:0000313" key="3">
    <source>
        <dbReference type="EMBL" id="GAQ95257.1"/>
    </source>
</evidence>
<dbReference type="GO" id="GO:0016740">
    <property type="term" value="F:transferase activity"/>
    <property type="evidence" value="ECO:0007669"/>
    <property type="project" value="UniProtKB-KW"/>
</dbReference>
<evidence type="ECO:0000313" key="4">
    <source>
        <dbReference type="Proteomes" id="UP000054976"/>
    </source>
</evidence>
<dbReference type="InterPro" id="IPR001455">
    <property type="entry name" value="TusA-like"/>
</dbReference>
<dbReference type="SUPFAM" id="SSF64307">
    <property type="entry name" value="SirA-like"/>
    <property type="match status" value="1"/>
</dbReference>
<evidence type="ECO:0000256" key="1">
    <source>
        <dbReference type="ARBA" id="ARBA00008984"/>
    </source>
</evidence>
<protein>
    <submittedName>
        <fullName evidence="3">TusA-related sulfurtransferase</fullName>
    </submittedName>
</protein>
<comment type="similarity">
    <text evidence="1">Belongs to the sulfur carrier protein TusA family.</text>
</comment>
<name>A0A0U9HS71_9BACT</name>
<dbReference type="Pfam" id="PF01206">
    <property type="entry name" value="TusA"/>
    <property type="match status" value="1"/>
</dbReference>
<dbReference type="InterPro" id="IPR036868">
    <property type="entry name" value="TusA-like_sf"/>
</dbReference>
<keyword evidence="4" id="KW-1185">Reference proteome</keyword>
<reference evidence="4" key="1">
    <citation type="submission" date="2016-01" db="EMBL/GenBank/DDBJ databases">
        <title>Draft genome sequence of Thermodesulfovibrio aggregans strain TGE-P1.</title>
        <authorList>
            <person name="Sekiguchi Y."/>
            <person name="Ohashi A."/>
            <person name="Matsuura N."/>
            <person name="Tourlousse M.D."/>
        </authorList>
    </citation>
    <scope>NUCLEOTIDE SEQUENCE [LARGE SCALE GENOMIC DNA]</scope>
    <source>
        <strain evidence="4">TGE-P1</strain>
    </source>
</reference>
<dbReference type="Proteomes" id="UP000054976">
    <property type="component" value="Unassembled WGS sequence"/>
</dbReference>
<dbReference type="RefSeq" id="WP_059176704.1">
    <property type="nucleotide sequence ID" value="NZ_BCNO01000002.1"/>
</dbReference>
<sequence>MAEIVDARGLSCPEPVLLTLETIKKLGKGEIEILVDTDTSRENVSRAATSMGWQIENVSEEGSGYRIRIKKD</sequence>
<dbReference type="PANTHER" id="PTHR33279">
    <property type="entry name" value="SULFUR CARRIER PROTEIN YEDF-RELATED"/>
    <property type="match status" value="1"/>
</dbReference>
<dbReference type="Gene3D" id="3.30.110.40">
    <property type="entry name" value="TusA-like domain"/>
    <property type="match status" value="1"/>
</dbReference>
<dbReference type="CDD" id="cd03421">
    <property type="entry name" value="SirA_like_N"/>
    <property type="match status" value="1"/>
</dbReference>
<evidence type="ECO:0000259" key="2">
    <source>
        <dbReference type="PROSITE" id="PS01148"/>
    </source>
</evidence>
<dbReference type="EMBL" id="BCNO01000002">
    <property type="protein sequence ID" value="GAQ95257.1"/>
    <property type="molecule type" value="Genomic_DNA"/>
</dbReference>
<dbReference type="OrthoDB" id="9801500at2"/>
<accession>A0A0U9HS71</accession>
<dbReference type="PROSITE" id="PS01148">
    <property type="entry name" value="UPF0033"/>
    <property type="match status" value="1"/>
</dbReference>
<dbReference type="STRING" id="86166.TAGGR_2146"/>
<gene>
    <name evidence="3" type="ORF">TAGGR_2146</name>
</gene>
<dbReference type="AlphaFoldDB" id="A0A0U9HS71"/>
<proteinExistence type="inferred from homology"/>
<organism evidence="3 4">
    <name type="scientific">Thermodesulfovibrio aggregans</name>
    <dbReference type="NCBI Taxonomy" id="86166"/>
    <lineage>
        <taxon>Bacteria</taxon>
        <taxon>Pseudomonadati</taxon>
        <taxon>Nitrospirota</taxon>
        <taxon>Thermodesulfovibrionia</taxon>
        <taxon>Thermodesulfovibrionales</taxon>
        <taxon>Thermodesulfovibrionaceae</taxon>
        <taxon>Thermodesulfovibrio</taxon>
    </lineage>
</organism>
<comment type="caution">
    <text evidence="3">The sequence shown here is derived from an EMBL/GenBank/DDBJ whole genome shotgun (WGS) entry which is preliminary data.</text>
</comment>
<dbReference type="PANTHER" id="PTHR33279:SF6">
    <property type="entry name" value="SULFUR CARRIER PROTEIN YEDF-RELATED"/>
    <property type="match status" value="1"/>
</dbReference>